<dbReference type="Proteomes" id="UP000093080">
    <property type="component" value="Unassembled WGS sequence"/>
</dbReference>
<dbReference type="EMBL" id="MAGO01000005">
    <property type="protein sequence ID" value="OCC15499.1"/>
    <property type="molecule type" value="Genomic_DNA"/>
</dbReference>
<keyword evidence="1" id="KW-0732">Signal</keyword>
<dbReference type="InterPro" id="IPR023614">
    <property type="entry name" value="Porin_dom_sf"/>
</dbReference>
<organism evidence="2 3">
    <name type="scientific">Dissulfuribacter thermophilus</name>
    <dbReference type="NCBI Taxonomy" id="1156395"/>
    <lineage>
        <taxon>Bacteria</taxon>
        <taxon>Pseudomonadati</taxon>
        <taxon>Thermodesulfobacteriota</taxon>
        <taxon>Dissulfuribacteria</taxon>
        <taxon>Dissulfuribacterales</taxon>
        <taxon>Dissulfuribacteraceae</taxon>
        <taxon>Dissulfuribacter</taxon>
    </lineage>
</organism>
<dbReference type="PROSITE" id="PS51257">
    <property type="entry name" value="PROKAR_LIPOPROTEIN"/>
    <property type="match status" value="1"/>
</dbReference>
<gene>
    <name evidence="2" type="ORF">DBT_1246</name>
</gene>
<name>A0A1B9F6D9_9BACT</name>
<accession>A0A1B9F6D9</accession>
<keyword evidence="3" id="KW-1185">Reference proteome</keyword>
<reference evidence="2 3" key="1">
    <citation type="submission" date="2016-06" db="EMBL/GenBank/DDBJ databases">
        <title>Respiratory ammonification of nitrate coupled to the oxidation of elemental sulfur in deep-sea autotrophic thermophilic bacteria.</title>
        <authorList>
            <person name="Slobodkina G.B."/>
            <person name="Mardanov A.V."/>
            <person name="Ravin N.V."/>
            <person name="Frolova A.A."/>
            <person name="Viryasiv M.B."/>
            <person name="Chernyh N.A."/>
            <person name="Bonch-Osmolovskaya E.A."/>
            <person name="Slobodkin A.I."/>
        </authorList>
    </citation>
    <scope>NUCLEOTIDE SEQUENCE [LARGE SCALE GENOMIC DNA]</scope>
    <source>
        <strain evidence="2 3">S69</strain>
    </source>
</reference>
<dbReference type="Pfam" id="PF07396">
    <property type="entry name" value="Porin_O_P"/>
    <property type="match status" value="1"/>
</dbReference>
<dbReference type="STRING" id="1156395.DBT_1246"/>
<evidence type="ECO:0000256" key="1">
    <source>
        <dbReference type="SAM" id="SignalP"/>
    </source>
</evidence>
<feature type="chain" id="PRO_5008626193" description="Phosphate-selective porin O and P" evidence="1">
    <location>
        <begin position="31"/>
        <end position="434"/>
    </location>
</feature>
<dbReference type="InterPro" id="IPR010870">
    <property type="entry name" value="Porin_O/P"/>
</dbReference>
<dbReference type="Gene3D" id="2.40.160.10">
    <property type="entry name" value="Porin"/>
    <property type="match status" value="1"/>
</dbReference>
<dbReference type="OrthoDB" id="5442696at2"/>
<evidence type="ECO:0000313" key="2">
    <source>
        <dbReference type="EMBL" id="OCC15499.1"/>
    </source>
</evidence>
<evidence type="ECO:0008006" key="4">
    <source>
        <dbReference type="Google" id="ProtNLM"/>
    </source>
</evidence>
<feature type="signal peptide" evidence="1">
    <location>
        <begin position="1"/>
        <end position="30"/>
    </location>
</feature>
<protein>
    <recommendedName>
        <fullName evidence="4">Phosphate-selective porin O and P</fullName>
    </recommendedName>
</protein>
<dbReference type="SUPFAM" id="SSF56935">
    <property type="entry name" value="Porins"/>
    <property type="match status" value="1"/>
</dbReference>
<dbReference type="AlphaFoldDB" id="A0A1B9F6D9"/>
<dbReference type="RefSeq" id="WP_067617705.1">
    <property type="nucleotide sequence ID" value="NZ_MAGO01000005.1"/>
</dbReference>
<proteinExistence type="predicted"/>
<comment type="caution">
    <text evidence="2">The sequence shown here is derived from an EMBL/GenBank/DDBJ whole genome shotgun (WGS) entry which is preliminary data.</text>
</comment>
<evidence type="ECO:0000313" key="3">
    <source>
        <dbReference type="Proteomes" id="UP000093080"/>
    </source>
</evidence>
<sequence>MKIKLKKRTILIRSFVVFAITLFFSVQAMAACWLRVQGTETWVKNPKSFSPWGFVQPTYYQSQDDVDPYADVRKDDFNIRRARLGVRGIVPNTDGRVNYFVLGEFGRNGVTENPNGDQGNFAALTDASVTLNYIPGMRLRLGQFKLPMGIDGLQAIHLHNYIEFSDVFFNLMLERFGKNRSVSAYRDIGVEIFDWFRFGQGKQYELAYALMLSNGNGINSQDNDRNKDIAGKIVVSRIFNNTKGPFRQEIHLGLWFINGKRTGFTFATPGPVNGEKTEQDRKRYGIEFYFKKDLKSYGALRVVTEGVWGNGWVYAPGFFNGAVPVSNRYFTDNTSVSGHGVPHADLDAFGWYIDLGYRPPVFNKKLELDFRYSYYDPDNGNDLSVDVSQDNLTLGLQYFFHKRARATVNYEIRDSHWNPAIDNRFMAQVTVVFK</sequence>